<accession>A0A918Q4B8</accession>
<reference evidence="2" key="1">
    <citation type="journal article" date="2014" name="Int. J. Syst. Evol. Microbiol.">
        <title>Complete genome sequence of Corynebacterium casei LMG S-19264T (=DSM 44701T), isolated from a smear-ripened cheese.</title>
        <authorList>
            <consortium name="US DOE Joint Genome Institute (JGI-PGF)"/>
            <person name="Walter F."/>
            <person name="Albersmeier A."/>
            <person name="Kalinowski J."/>
            <person name="Ruckert C."/>
        </authorList>
    </citation>
    <scope>NUCLEOTIDE SEQUENCE</scope>
    <source>
        <strain evidence="2">JCM 4815</strain>
    </source>
</reference>
<proteinExistence type="predicted"/>
<organism evidence="2 3">
    <name type="scientific">Streptomyces poonensis</name>
    <dbReference type="NCBI Taxonomy" id="68255"/>
    <lineage>
        <taxon>Bacteria</taxon>
        <taxon>Bacillati</taxon>
        <taxon>Actinomycetota</taxon>
        <taxon>Actinomycetes</taxon>
        <taxon>Kitasatosporales</taxon>
        <taxon>Streptomycetaceae</taxon>
        <taxon>Streptomyces</taxon>
    </lineage>
</organism>
<keyword evidence="3" id="KW-1185">Reference proteome</keyword>
<dbReference type="SUPFAM" id="SSF54909">
    <property type="entry name" value="Dimeric alpha+beta barrel"/>
    <property type="match status" value="1"/>
</dbReference>
<comment type="caution">
    <text evidence="2">The sequence shown here is derived from an EMBL/GenBank/DDBJ whole genome shotgun (WGS) entry which is preliminary data.</text>
</comment>
<evidence type="ECO:0000259" key="1">
    <source>
        <dbReference type="Pfam" id="PF03992"/>
    </source>
</evidence>
<name>A0A918Q4B8_9ACTN</name>
<feature type="domain" description="ABM" evidence="1">
    <location>
        <begin position="142"/>
        <end position="196"/>
    </location>
</feature>
<dbReference type="InterPro" id="IPR007138">
    <property type="entry name" value="ABM_dom"/>
</dbReference>
<evidence type="ECO:0000313" key="2">
    <source>
        <dbReference type="EMBL" id="GGZ33516.1"/>
    </source>
</evidence>
<keyword evidence="2" id="KW-0560">Oxidoreductase</keyword>
<protein>
    <submittedName>
        <fullName evidence="2">Antibiotic biosynthesis monooxygenase</fullName>
    </submittedName>
</protein>
<keyword evidence="2" id="KW-0503">Monooxygenase</keyword>
<gene>
    <name evidence="2" type="ORF">GCM10010365_62910</name>
</gene>
<dbReference type="Proteomes" id="UP000622166">
    <property type="component" value="Unassembled WGS sequence"/>
</dbReference>
<dbReference type="Pfam" id="PF03992">
    <property type="entry name" value="ABM"/>
    <property type="match status" value="1"/>
</dbReference>
<dbReference type="GO" id="GO:0004497">
    <property type="term" value="F:monooxygenase activity"/>
    <property type="evidence" value="ECO:0007669"/>
    <property type="project" value="UniProtKB-KW"/>
</dbReference>
<dbReference type="InterPro" id="IPR011008">
    <property type="entry name" value="Dimeric_a/b-barrel"/>
</dbReference>
<dbReference type="Gene3D" id="3.30.70.100">
    <property type="match status" value="2"/>
</dbReference>
<dbReference type="AlphaFoldDB" id="A0A918Q4B8"/>
<reference evidence="2" key="2">
    <citation type="submission" date="2020-09" db="EMBL/GenBank/DDBJ databases">
        <authorList>
            <person name="Sun Q."/>
            <person name="Ohkuma M."/>
        </authorList>
    </citation>
    <scope>NUCLEOTIDE SEQUENCE</scope>
    <source>
        <strain evidence="2">JCM 4815</strain>
    </source>
</reference>
<sequence length="231" mass="26007">MTRRTTEHPDLTRPDATAPFFSTWRVGTPERQRATVEAIAATWLAAPYPAQGPLAYYVYTGHDGTTLLHHSQWVREEDYEEFVRTQRQGRNDRIDAAAPGIERVGLHRYRRYRSHERAAGDTRTPGLVVTVRVDFEDEEGAADRRREWVDLVLAALAGNVAGDRGLISAHFHLSQDGTHVLNYAEWESEEAYDKALADTAPTPEWERVRAFPGMKGAEGSRYTYALGLVPG</sequence>
<evidence type="ECO:0000313" key="3">
    <source>
        <dbReference type="Proteomes" id="UP000622166"/>
    </source>
</evidence>
<dbReference type="RefSeq" id="WP_189865111.1">
    <property type="nucleotide sequence ID" value="NZ_BMVW01000017.1"/>
</dbReference>
<dbReference type="EMBL" id="BMVW01000017">
    <property type="protein sequence ID" value="GGZ33516.1"/>
    <property type="molecule type" value="Genomic_DNA"/>
</dbReference>